<comment type="caution">
    <text evidence="2">The sequence shown here is derived from an EMBL/GenBank/DDBJ whole genome shotgun (WGS) entry which is preliminary data.</text>
</comment>
<accession>A0A839Y194</accession>
<evidence type="ECO:0008006" key="4">
    <source>
        <dbReference type="Google" id="ProtNLM"/>
    </source>
</evidence>
<name>A0A839Y194_9ACTN</name>
<dbReference type="Pfam" id="PF04203">
    <property type="entry name" value="Sortase"/>
    <property type="match status" value="1"/>
</dbReference>
<dbReference type="SUPFAM" id="SSF63817">
    <property type="entry name" value="Sortase"/>
    <property type="match status" value="1"/>
</dbReference>
<evidence type="ECO:0000313" key="2">
    <source>
        <dbReference type="EMBL" id="MBB3674331.1"/>
    </source>
</evidence>
<keyword evidence="1" id="KW-0378">Hydrolase</keyword>
<reference evidence="2 3" key="1">
    <citation type="submission" date="2020-08" db="EMBL/GenBank/DDBJ databases">
        <title>Sequencing the genomes of 1000 actinobacteria strains.</title>
        <authorList>
            <person name="Klenk H.-P."/>
        </authorList>
    </citation>
    <scope>NUCLEOTIDE SEQUENCE [LARGE SCALE GENOMIC DNA]</scope>
    <source>
        <strain evidence="2 3">DSM 16678</strain>
    </source>
</reference>
<sequence length="226" mass="23141">MPHRAVAEPRHRAARAWAGTAVLSALLGVAALALLPGAAPEVAVAGSLVTVDVDALEPPPFRAGMRVTPAAPAEHAPLPRSEPVGITVPAIGVTTAVMPLGLADDGTMEVPPGAYPAGWFDESPTPGELGPAVLAGHVDWEGDPGVFWGLHTLTAGDEVLIDRADGGTATFVVDRVAEYTKDEFPSGTVYGDIDRAGLRLITCGGDFDAETGDYATNVVVYASLVG</sequence>
<organism evidence="2 3">
    <name type="scientific">Modestobacter versicolor</name>
    <dbReference type="NCBI Taxonomy" id="429133"/>
    <lineage>
        <taxon>Bacteria</taxon>
        <taxon>Bacillati</taxon>
        <taxon>Actinomycetota</taxon>
        <taxon>Actinomycetes</taxon>
        <taxon>Geodermatophilales</taxon>
        <taxon>Geodermatophilaceae</taxon>
        <taxon>Modestobacter</taxon>
    </lineage>
</organism>
<dbReference type="CDD" id="cd05829">
    <property type="entry name" value="Sortase_F"/>
    <property type="match status" value="1"/>
</dbReference>
<dbReference type="EMBL" id="JACIBU010000001">
    <property type="protein sequence ID" value="MBB3674331.1"/>
    <property type="molecule type" value="Genomic_DNA"/>
</dbReference>
<evidence type="ECO:0000256" key="1">
    <source>
        <dbReference type="ARBA" id="ARBA00022801"/>
    </source>
</evidence>
<dbReference type="GO" id="GO:0016787">
    <property type="term" value="F:hydrolase activity"/>
    <property type="evidence" value="ECO:0007669"/>
    <property type="project" value="UniProtKB-KW"/>
</dbReference>
<dbReference type="AlphaFoldDB" id="A0A839Y194"/>
<evidence type="ECO:0000313" key="3">
    <source>
        <dbReference type="Proteomes" id="UP000580718"/>
    </source>
</evidence>
<gene>
    <name evidence="2" type="ORF">FHX36_000066</name>
</gene>
<dbReference type="InterPro" id="IPR023365">
    <property type="entry name" value="Sortase_dom-sf"/>
</dbReference>
<dbReference type="RefSeq" id="WP_183513412.1">
    <property type="nucleotide sequence ID" value="NZ_JACIBU010000001.1"/>
</dbReference>
<dbReference type="NCBIfam" id="NF033748">
    <property type="entry name" value="class_F_sortase"/>
    <property type="match status" value="1"/>
</dbReference>
<dbReference type="InterPro" id="IPR042001">
    <property type="entry name" value="Sortase_F"/>
</dbReference>
<protein>
    <recommendedName>
        <fullName evidence="4">Class F sortase</fullName>
    </recommendedName>
</protein>
<dbReference type="Gene3D" id="2.40.260.10">
    <property type="entry name" value="Sortase"/>
    <property type="match status" value="1"/>
</dbReference>
<dbReference type="Proteomes" id="UP000580718">
    <property type="component" value="Unassembled WGS sequence"/>
</dbReference>
<dbReference type="InterPro" id="IPR005754">
    <property type="entry name" value="Sortase"/>
</dbReference>
<proteinExistence type="predicted"/>